<dbReference type="RefSeq" id="WP_087618499.1">
    <property type="nucleotide sequence ID" value="NZ_JAFBEY010000013.1"/>
</dbReference>
<dbReference type="NCBIfam" id="TIGR00254">
    <property type="entry name" value="GGDEF"/>
    <property type="match status" value="1"/>
</dbReference>
<evidence type="ECO:0000313" key="2">
    <source>
        <dbReference type="EMBL" id="OUZ37468.1"/>
    </source>
</evidence>
<dbReference type="SMART" id="SM00028">
    <property type="entry name" value="TPR"/>
    <property type="match status" value="4"/>
</dbReference>
<evidence type="ECO:0000259" key="1">
    <source>
        <dbReference type="PROSITE" id="PS50887"/>
    </source>
</evidence>
<dbReference type="Proteomes" id="UP000196594">
    <property type="component" value="Unassembled WGS sequence"/>
</dbReference>
<gene>
    <name evidence="2" type="ORF">CBM15_17695</name>
</gene>
<dbReference type="SUPFAM" id="SSF55073">
    <property type="entry name" value="Nucleotide cyclase"/>
    <property type="match status" value="1"/>
</dbReference>
<dbReference type="InterPro" id="IPR043128">
    <property type="entry name" value="Rev_trsase/Diguanyl_cyclase"/>
</dbReference>
<dbReference type="InterPro" id="IPR011990">
    <property type="entry name" value="TPR-like_helical_dom_sf"/>
</dbReference>
<accession>A0ABX3ZCP4</accession>
<dbReference type="EMBL" id="NHNT01000016">
    <property type="protein sequence ID" value="OUZ37468.1"/>
    <property type="molecule type" value="Genomic_DNA"/>
</dbReference>
<dbReference type="InterPro" id="IPR000160">
    <property type="entry name" value="GGDEF_dom"/>
</dbReference>
<dbReference type="Gene3D" id="3.30.70.270">
    <property type="match status" value="1"/>
</dbReference>
<reference evidence="2 3" key="1">
    <citation type="journal article" date="2017" name="Int. J. Syst. Evol. Microbiol.">
        <title>Solibacillus kalamii sp. nov., isolated from a high-efficiency particulate arrestance filter system used in the International Space Station.</title>
        <authorList>
            <person name="Checinska Sielaff A."/>
            <person name="Kumar R.M."/>
            <person name="Pal D."/>
            <person name="Mayilraj S."/>
            <person name="Venkateswaran K."/>
        </authorList>
    </citation>
    <scope>NUCLEOTIDE SEQUENCE [LARGE SCALE GENOMIC DNA]</scope>
    <source>
        <strain evidence="2 3">ISSFR-015</strain>
    </source>
</reference>
<evidence type="ECO:0000313" key="3">
    <source>
        <dbReference type="Proteomes" id="UP000196594"/>
    </source>
</evidence>
<dbReference type="InterPro" id="IPR029787">
    <property type="entry name" value="Nucleotide_cyclase"/>
</dbReference>
<dbReference type="SMART" id="SM00267">
    <property type="entry name" value="GGDEF"/>
    <property type="match status" value="1"/>
</dbReference>
<dbReference type="PROSITE" id="PS50887">
    <property type="entry name" value="GGDEF"/>
    <property type="match status" value="1"/>
</dbReference>
<dbReference type="SUPFAM" id="SSF48452">
    <property type="entry name" value="TPR-like"/>
    <property type="match status" value="1"/>
</dbReference>
<dbReference type="CDD" id="cd01949">
    <property type="entry name" value="GGDEF"/>
    <property type="match status" value="1"/>
</dbReference>
<dbReference type="Pfam" id="PF00990">
    <property type="entry name" value="GGDEF"/>
    <property type="match status" value="1"/>
</dbReference>
<comment type="caution">
    <text evidence="2">The sequence shown here is derived from an EMBL/GenBank/DDBJ whole genome shotgun (WGS) entry which is preliminary data.</text>
</comment>
<dbReference type="PANTHER" id="PTHR45138">
    <property type="entry name" value="REGULATORY COMPONENTS OF SENSORY TRANSDUCTION SYSTEM"/>
    <property type="match status" value="1"/>
</dbReference>
<dbReference type="Gene3D" id="1.25.40.10">
    <property type="entry name" value="Tetratricopeptide repeat domain"/>
    <property type="match status" value="1"/>
</dbReference>
<sequence>MEKQDLNLLQHKVTMLRAEGKYKDTIEAGYELLNLGIELKDYKSILTAYINNAASFYCVGDIEEAFNCIDQYTEVCTKHGDEADWVNLYNVSFLLYETNKDYIKAKETLGKSIQLAEKLEKYNIVSNGYSNLSHVYMMEENFEKALEMARLGLEMAKLHKPESFILAFRVKLNLAKSYIGLEDLEASKSLIEDMIHEPLLDDFKREKAQCYDLQGAWYTKSKLYAEAYESYTNAKNIVEEYNDVNLLKTIQEERCKLCELMNDVQLGYTVQKEYIALLNEISERQIALSALKLDIKHRVSAIKAKANIDYLTGLYNRSYLEETANEWLQEASINNESIQCLVLDIDNFKGINDEFGHLFGDEAIKLVSKACSSTLKENELIGRYGGDEFVVILKGATREEGLIKAKQINHSIRNLCINKDEKTVRIKVSIGMSNNLDRKVKTFENLFYSADMALYEAKKGGKNQIRVSR</sequence>
<keyword evidence="3" id="KW-1185">Reference proteome</keyword>
<dbReference type="InterPro" id="IPR019734">
    <property type="entry name" value="TPR_rpt"/>
</dbReference>
<proteinExistence type="predicted"/>
<protein>
    <submittedName>
        <fullName evidence="2">GGDEF domain-containing protein</fullName>
    </submittedName>
</protein>
<name>A0ABX3ZCP4_9BACL</name>
<feature type="domain" description="GGDEF" evidence="1">
    <location>
        <begin position="336"/>
        <end position="469"/>
    </location>
</feature>
<dbReference type="InterPro" id="IPR050469">
    <property type="entry name" value="Diguanylate_Cyclase"/>
</dbReference>
<dbReference type="PANTHER" id="PTHR45138:SF9">
    <property type="entry name" value="DIGUANYLATE CYCLASE DGCM-RELATED"/>
    <property type="match status" value="1"/>
</dbReference>
<organism evidence="2 3">
    <name type="scientific">Solibacillus kalamii</name>
    <dbReference type="NCBI Taxonomy" id="1748298"/>
    <lineage>
        <taxon>Bacteria</taxon>
        <taxon>Bacillati</taxon>
        <taxon>Bacillota</taxon>
        <taxon>Bacilli</taxon>
        <taxon>Bacillales</taxon>
        <taxon>Caryophanaceae</taxon>
        <taxon>Solibacillus</taxon>
    </lineage>
</organism>